<comment type="subcellular location">
    <subcellularLocation>
        <location evidence="1">Nucleus</location>
        <location evidence="1">Nucleolus</location>
    </subcellularLocation>
</comment>
<reference evidence="6 7" key="1">
    <citation type="submission" date="2023-10" db="EMBL/GenBank/DDBJ databases">
        <title>Draft Genome Sequence of Candida saopaulonensis from a very Premature Infant with Sepsis.</title>
        <authorList>
            <person name="Ning Y."/>
            <person name="Dai R."/>
            <person name="Xiao M."/>
            <person name="Xu Y."/>
            <person name="Yan Q."/>
            <person name="Zhang L."/>
        </authorList>
    </citation>
    <scope>NUCLEOTIDE SEQUENCE [LARGE SCALE GENOMIC DNA]</scope>
    <source>
        <strain evidence="6 7">19XY460</strain>
    </source>
</reference>
<evidence type="ECO:0000256" key="2">
    <source>
        <dbReference type="ARBA" id="ARBA00006856"/>
    </source>
</evidence>
<dbReference type="GO" id="GO:0042274">
    <property type="term" value="P:ribosomal small subunit biogenesis"/>
    <property type="evidence" value="ECO:0007669"/>
    <property type="project" value="TreeGrafter"/>
</dbReference>
<dbReference type="SUPFAM" id="SSF48371">
    <property type="entry name" value="ARM repeat"/>
    <property type="match status" value="1"/>
</dbReference>
<keyword evidence="7" id="KW-1185">Reference proteome</keyword>
<feature type="compositionally biased region" description="Acidic residues" evidence="4">
    <location>
        <begin position="208"/>
        <end position="259"/>
    </location>
</feature>
<dbReference type="PANTHER" id="PTHR18034">
    <property type="entry name" value="CELL CYCLE CONTROL PROTEIN CWF22-RELATED"/>
    <property type="match status" value="1"/>
</dbReference>
<proteinExistence type="inferred from homology"/>
<dbReference type="SMART" id="SM00543">
    <property type="entry name" value="MIF4G"/>
    <property type="match status" value="1"/>
</dbReference>
<feature type="compositionally biased region" description="Basic and acidic residues" evidence="4">
    <location>
        <begin position="17"/>
        <end position="32"/>
    </location>
</feature>
<accession>A0AAX4H759</accession>
<dbReference type="InterPro" id="IPR016024">
    <property type="entry name" value="ARM-type_fold"/>
</dbReference>
<feature type="compositionally biased region" description="Basic and acidic residues" evidence="4">
    <location>
        <begin position="78"/>
        <end position="92"/>
    </location>
</feature>
<dbReference type="GO" id="GO:0003723">
    <property type="term" value="F:RNA binding"/>
    <property type="evidence" value="ECO:0007669"/>
    <property type="project" value="InterPro"/>
</dbReference>
<feature type="compositionally biased region" description="Acidic residues" evidence="4">
    <location>
        <begin position="136"/>
        <end position="176"/>
    </location>
</feature>
<dbReference type="PROSITE" id="PS51366">
    <property type="entry name" value="MI"/>
    <property type="match status" value="1"/>
</dbReference>
<protein>
    <recommendedName>
        <fullName evidence="5">MI domain-containing protein</fullName>
    </recommendedName>
</protein>
<feature type="compositionally biased region" description="Basic and acidic residues" evidence="4">
    <location>
        <begin position="39"/>
        <end position="54"/>
    </location>
</feature>
<feature type="compositionally biased region" description="Acidic residues" evidence="4">
    <location>
        <begin position="342"/>
        <end position="369"/>
    </location>
</feature>
<dbReference type="InterPro" id="IPR050781">
    <property type="entry name" value="CWC22_splicing_factor"/>
</dbReference>
<evidence type="ECO:0000256" key="3">
    <source>
        <dbReference type="ARBA" id="ARBA00023242"/>
    </source>
</evidence>
<dbReference type="AlphaFoldDB" id="A0AAX4H759"/>
<feature type="compositionally biased region" description="Basic and acidic residues" evidence="4">
    <location>
        <begin position="265"/>
        <end position="276"/>
    </location>
</feature>
<dbReference type="InterPro" id="IPR003891">
    <property type="entry name" value="Initiation_fac_eIF4g_MI"/>
</dbReference>
<dbReference type="SMART" id="SM00544">
    <property type="entry name" value="MA3"/>
    <property type="match status" value="1"/>
</dbReference>
<dbReference type="Gene3D" id="1.25.40.180">
    <property type="match status" value="1"/>
</dbReference>
<dbReference type="GeneID" id="88172666"/>
<dbReference type="RefSeq" id="XP_062876714.1">
    <property type="nucleotide sequence ID" value="XM_063020644.1"/>
</dbReference>
<evidence type="ECO:0000313" key="7">
    <source>
        <dbReference type="Proteomes" id="UP001338582"/>
    </source>
</evidence>
<dbReference type="EMBL" id="CP138895">
    <property type="protein sequence ID" value="WPK24331.1"/>
    <property type="molecule type" value="Genomic_DNA"/>
</dbReference>
<comment type="similarity">
    <text evidence="2">Belongs to the CWC22 family.</text>
</comment>
<evidence type="ECO:0000259" key="5">
    <source>
        <dbReference type="PROSITE" id="PS51366"/>
    </source>
</evidence>
<evidence type="ECO:0000256" key="4">
    <source>
        <dbReference type="SAM" id="MobiDB-lite"/>
    </source>
</evidence>
<feature type="region of interest" description="Disordered" evidence="4">
    <location>
        <begin position="320"/>
        <end position="405"/>
    </location>
</feature>
<evidence type="ECO:0000313" key="6">
    <source>
        <dbReference type="EMBL" id="WPK24331.1"/>
    </source>
</evidence>
<sequence>MPEPHRIRIPGQVLDQIRTKDDEGEYGKDARFNRKRKAEKNVPSRKEKRKEERLAKKHKRLKTPMPDKSQPKSFSKKQAFEKPGQRVQNHDSDETDPLAQLKALKAAKAAKAQNVKSEKVPAKQKSDGVRIVKEDDLNDDDISGLEEFGEFSDAEAEELDDFDDSEDMEDDEEDAPSDPLAALKALKAKKNGASANPSDNGLKIVKEDELDDDFSGESDDFDHSDIDEDLQNDAGSDLENDFDDSEDFGEISGEEEEDPMAALRKLKEAKMAKKSELQNSGAIETKEKKSKKPEKVIEATFVDPFENDLEFYAKKLGLKDGKKSKLSKTDDDDVVGGLLDGLDFDYLDESEGDEDLGSEDYDSENSEDFGESKQKENPFVAPTNESDDEVPNSEEESQPSKYIPPALRRKLAMEAEGESEDIIALQRAIKGPLNKLSESNLGSIIGEINGLYLNHPRQAVTENLTKILLDSVTQQGRLLDNFVLLHAALIVAIYRLQGVDSGAYFVQTLIEKFESYRHEPRMSKEALNSASLLSSVFTFQLVSSKLLYDIIRELINDLTESNAEILLKIVRNSGNQMRAEDPAALKEIVLLVTTQNAALAKEKVTPRMQFMVETITSLKNNKLTAANDESIQTIVRLKKFLGTAVASKAVDPLQVSLDDIRSVDTRGKWWLVGSAWKGQGNTEEVLVDTVAVNDILDNAEPNWLELARAQRMNTDIRRAIFISIMSANDYVDAMTKLDKLALKKAQEREIPRILVHCAVVEPAWNPYYGILAAKMCDSHSYRKTFQFLLWDLVKSFDTASGGYDSEDSDGGVDTFAGFDDDGESDDEKLKKIMNLGRLFGHLFAEGSLALHLLRTVNFVATSSDIKLFLEVLLVAFLDQVAKKSQVHSIGVGRGKKGMSEQKFDDRTLIERLLKAKEEPALLKGLSLFMSKRLLKSDFILGKKQRKRVEWGVKSATDIIDEFVKEY</sequence>
<feature type="domain" description="MI" evidence="5">
    <location>
        <begin position="715"/>
        <end position="858"/>
    </location>
</feature>
<feature type="compositionally biased region" description="Basic and acidic residues" evidence="4">
    <location>
        <begin position="116"/>
        <end position="135"/>
    </location>
</feature>
<dbReference type="Pfam" id="PF02847">
    <property type="entry name" value="MA3"/>
    <property type="match status" value="1"/>
</dbReference>
<gene>
    <name evidence="6" type="ORF">PUMCH_001601</name>
</gene>
<dbReference type="KEGG" id="asau:88172666"/>
<dbReference type="Pfam" id="PF02854">
    <property type="entry name" value="MIF4G"/>
    <property type="match status" value="1"/>
</dbReference>
<dbReference type="GO" id="GO:0005730">
    <property type="term" value="C:nucleolus"/>
    <property type="evidence" value="ECO:0007669"/>
    <property type="project" value="UniProtKB-SubCell"/>
</dbReference>
<feature type="compositionally biased region" description="Acidic residues" evidence="4">
    <location>
        <begin position="385"/>
        <end position="397"/>
    </location>
</feature>
<keyword evidence="3" id="KW-0539">Nucleus</keyword>
<dbReference type="InterPro" id="IPR003890">
    <property type="entry name" value="MIF4G-like_typ-3"/>
</dbReference>
<feature type="compositionally biased region" description="Basic and acidic residues" evidence="4">
    <location>
        <begin position="320"/>
        <end position="329"/>
    </location>
</feature>
<feature type="region of interest" description="Disordered" evidence="4">
    <location>
        <begin position="1"/>
        <end position="297"/>
    </location>
</feature>
<feature type="compositionally biased region" description="Low complexity" evidence="4">
    <location>
        <begin position="98"/>
        <end position="113"/>
    </location>
</feature>
<dbReference type="PANTHER" id="PTHR18034:SF4">
    <property type="entry name" value="NUCLEOLAR MIF4G DOMAIN-CONTAINING PROTEIN 1"/>
    <property type="match status" value="1"/>
</dbReference>
<dbReference type="Proteomes" id="UP001338582">
    <property type="component" value="Chromosome 2"/>
</dbReference>
<organism evidence="6 7">
    <name type="scientific">Australozyma saopauloensis</name>
    <dbReference type="NCBI Taxonomy" id="291208"/>
    <lineage>
        <taxon>Eukaryota</taxon>
        <taxon>Fungi</taxon>
        <taxon>Dikarya</taxon>
        <taxon>Ascomycota</taxon>
        <taxon>Saccharomycotina</taxon>
        <taxon>Pichiomycetes</taxon>
        <taxon>Metschnikowiaceae</taxon>
        <taxon>Australozyma</taxon>
    </lineage>
</organism>
<evidence type="ECO:0000256" key="1">
    <source>
        <dbReference type="ARBA" id="ARBA00004604"/>
    </source>
</evidence>
<name>A0AAX4H759_9ASCO</name>